<feature type="coiled-coil region" evidence="1">
    <location>
        <begin position="57"/>
        <end position="84"/>
    </location>
</feature>
<dbReference type="Pfam" id="PF11753">
    <property type="entry name" value="DUF3310"/>
    <property type="match status" value="1"/>
</dbReference>
<proteinExistence type="predicted"/>
<reference evidence="2 3" key="1">
    <citation type="journal article" date="2016" name="PLoS ONE">
        <title>Comparative Genomics Analysis of Streptococcus tigurinus Strains Identifies Genetic Elements Specifically and Uniquely Present in Highly Virulent Strains.</title>
        <authorList>
            <person name="Diene S.M."/>
            <person name="Francois P."/>
            <person name="Zbinden A."/>
            <person name="Entenza J.M."/>
            <person name="Resch G."/>
        </authorList>
    </citation>
    <scope>NUCLEOTIDE SEQUENCE [LARGE SCALE GENOMIC DNA]</scope>
    <source>
        <strain evidence="2 3">AZ_8</strain>
    </source>
</reference>
<dbReference type="RefSeq" id="WP_049493552.1">
    <property type="nucleotide sequence ID" value="NZ_LNVF01000007.1"/>
</dbReference>
<evidence type="ECO:0000256" key="1">
    <source>
        <dbReference type="SAM" id="Coils"/>
    </source>
</evidence>
<evidence type="ECO:0000313" key="2">
    <source>
        <dbReference type="EMBL" id="ORJ28161.1"/>
    </source>
</evidence>
<protein>
    <recommendedName>
        <fullName evidence="4">DUF3310 domain-containing protein</fullName>
    </recommendedName>
</protein>
<keyword evidence="1" id="KW-0175">Coiled coil</keyword>
<gene>
    <name evidence="2" type="ORF">ATE34_10645</name>
</gene>
<evidence type="ECO:0000313" key="3">
    <source>
        <dbReference type="Proteomes" id="UP000192428"/>
    </source>
</evidence>
<dbReference type="Proteomes" id="UP000192428">
    <property type="component" value="Unassembled WGS sequence"/>
</dbReference>
<organism evidence="2 3">
    <name type="scientific">Streptococcus oralis subsp. tigurinus</name>
    <dbReference type="NCBI Taxonomy" id="1077464"/>
    <lineage>
        <taxon>Bacteria</taxon>
        <taxon>Bacillati</taxon>
        <taxon>Bacillota</taxon>
        <taxon>Bacilli</taxon>
        <taxon>Lactobacillales</taxon>
        <taxon>Streptococcaceae</taxon>
        <taxon>Streptococcus</taxon>
    </lineage>
</organism>
<comment type="caution">
    <text evidence="2">The sequence shown here is derived from an EMBL/GenBank/DDBJ whole genome shotgun (WGS) entry which is preliminary data.</text>
</comment>
<name>A0A1X0WN28_STROR</name>
<evidence type="ECO:0008006" key="4">
    <source>
        <dbReference type="Google" id="ProtNLM"/>
    </source>
</evidence>
<dbReference type="InterPro" id="IPR021739">
    <property type="entry name" value="SaV-like"/>
</dbReference>
<sequence length="88" mass="10497">MNPEIIDNVNKPSHYQGRYGMESIDALRNFMTPEQLKGFYLGNALKYQLRFQKKNGLEDLKKARKNLEWLIEEIENEQAQLRKNHCRT</sequence>
<dbReference type="EMBL" id="LNVF01000007">
    <property type="protein sequence ID" value="ORJ28161.1"/>
    <property type="molecule type" value="Genomic_DNA"/>
</dbReference>
<accession>A0A1X0WN28</accession>
<dbReference type="AlphaFoldDB" id="A0A1X0WN28"/>